<organism evidence="2 3">
    <name type="scientific">Tibeticola sediminis</name>
    <dbReference type="NCBI Taxonomy" id="1917811"/>
    <lineage>
        <taxon>Bacteria</taxon>
        <taxon>Pseudomonadati</taxon>
        <taxon>Pseudomonadota</taxon>
        <taxon>Betaproteobacteria</taxon>
        <taxon>Burkholderiales</taxon>
        <taxon>Comamonadaceae</taxon>
        <taxon>Tibeticola</taxon>
    </lineage>
</organism>
<evidence type="ECO:0000256" key="1">
    <source>
        <dbReference type="ARBA" id="ARBA00022649"/>
    </source>
</evidence>
<dbReference type="OrthoDB" id="8909054at2"/>
<dbReference type="InterPro" id="IPR009956">
    <property type="entry name" value="Post-segregation_anti-tox_CcdA"/>
</dbReference>
<accession>A0A3N4UPZ3</accession>
<dbReference type="Proteomes" id="UP000272193">
    <property type="component" value="Unassembled WGS sequence"/>
</dbReference>
<evidence type="ECO:0000313" key="2">
    <source>
        <dbReference type="EMBL" id="RPE72726.1"/>
    </source>
</evidence>
<dbReference type="EMBL" id="RKQL01000001">
    <property type="protein sequence ID" value="RPE72726.1"/>
    <property type="molecule type" value="Genomic_DNA"/>
</dbReference>
<reference evidence="2 3" key="1">
    <citation type="submission" date="2018-11" db="EMBL/GenBank/DDBJ databases">
        <title>Genomic Encyclopedia of Type Strains, Phase IV (KMG-IV): sequencing the most valuable type-strain genomes for metagenomic binning, comparative biology and taxonomic classification.</title>
        <authorList>
            <person name="Goeker M."/>
        </authorList>
    </citation>
    <scope>NUCLEOTIDE SEQUENCE [LARGE SCALE GENOMIC DNA]</scope>
    <source>
        <strain evidence="2 3">DSM 101684</strain>
    </source>
</reference>
<comment type="caution">
    <text evidence="2">The sequence shown here is derived from an EMBL/GenBank/DDBJ whole genome shotgun (WGS) entry which is preliminary data.</text>
</comment>
<gene>
    <name evidence="2" type="ORF">EDC62_0428</name>
</gene>
<keyword evidence="3" id="KW-1185">Reference proteome</keyword>
<protein>
    <submittedName>
        <fullName evidence="2">Antitoxin CcdA</fullName>
    </submittedName>
</protein>
<dbReference type="RefSeq" id="WP_124219954.1">
    <property type="nucleotide sequence ID" value="NZ_RKQL01000001.1"/>
</dbReference>
<dbReference type="Pfam" id="PF07362">
    <property type="entry name" value="CcdA"/>
    <property type="match status" value="1"/>
</dbReference>
<keyword evidence="1" id="KW-1277">Toxin-antitoxin system</keyword>
<evidence type="ECO:0000313" key="3">
    <source>
        <dbReference type="Proteomes" id="UP000272193"/>
    </source>
</evidence>
<dbReference type="AlphaFoldDB" id="A0A3N4UPZ3"/>
<sequence length="81" mass="8580">MPALASARKRPVNLSLNEGLVDQARRYTGNLSETVEALLADFVLAQQQARKAQAEQAARAVGAWNALAEAAGSYADAHTTL</sequence>
<name>A0A3N4UPZ3_9BURK</name>
<proteinExistence type="predicted"/>